<comment type="caution">
    <text evidence="1">The sequence shown here is derived from an EMBL/GenBank/DDBJ whole genome shotgun (WGS) entry which is preliminary data.</text>
</comment>
<dbReference type="AlphaFoldDB" id="A0A7W7I8U0"/>
<sequence>MSSAIGLAWGSAWAASQTAMMTPCSSRLSWSRISSHGYAAADIPLYLLIDRLDGKATIFSEPRGDEYAHSTSVVLGEDLPIPAPLEGVLPTRDF</sequence>
<gene>
    <name evidence="1" type="ORF">F4557_000964</name>
</gene>
<proteinExistence type="predicted"/>
<evidence type="ECO:0000313" key="1">
    <source>
        <dbReference type="EMBL" id="MBB4772546.1"/>
    </source>
</evidence>
<name>A0A7W7I8U0_9ACTN</name>
<protein>
    <recommendedName>
        <fullName evidence="3">Restriction endonuclease domain-containing protein</fullName>
    </recommendedName>
</protein>
<evidence type="ECO:0008006" key="3">
    <source>
        <dbReference type="Google" id="ProtNLM"/>
    </source>
</evidence>
<dbReference type="Proteomes" id="UP000549343">
    <property type="component" value="Unassembled WGS sequence"/>
</dbReference>
<reference evidence="1 2" key="1">
    <citation type="submission" date="2020-08" db="EMBL/GenBank/DDBJ databases">
        <title>Sequencing the genomes of 1000 actinobacteria strains.</title>
        <authorList>
            <person name="Klenk H.-P."/>
        </authorList>
    </citation>
    <scope>NUCLEOTIDE SEQUENCE [LARGE SCALE GENOMIC DNA]</scope>
    <source>
        <strain evidence="1 2">DSM 44772</strain>
    </source>
</reference>
<accession>A0A7W7I8U0</accession>
<dbReference type="RefSeq" id="WP_184880058.1">
    <property type="nucleotide sequence ID" value="NZ_BAAAHD010000002.1"/>
</dbReference>
<organism evidence="1 2">
    <name type="scientific">Actinomadura livida</name>
    <dbReference type="NCBI Taxonomy" id="79909"/>
    <lineage>
        <taxon>Bacteria</taxon>
        <taxon>Bacillati</taxon>
        <taxon>Actinomycetota</taxon>
        <taxon>Actinomycetes</taxon>
        <taxon>Streptosporangiales</taxon>
        <taxon>Thermomonosporaceae</taxon>
        <taxon>Actinomadura</taxon>
    </lineage>
</organism>
<evidence type="ECO:0000313" key="2">
    <source>
        <dbReference type="Proteomes" id="UP000549343"/>
    </source>
</evidence>
<dbReference type="EMBL" id="JACHMV010000001">
    <property type="protein sequence ID" value="MBB4772546.1"/>
    <property type="molecule type" value="Genomic_DNA"/>
</dbReference>